<dbReference type="PRINTS" id="PR00837">
    <property type="entry name" value="V5TPXLIKE"/>
</dbReference>
<dbReference type="SUPFAM" id="SSF55797">
    <property type="entry name" value="PR-1-like"/>
    <property type="match status" value="1"/>
</dbReference>
<keyword evidence="3" id="KW-1185">Reference proteome</keyword>
<dbReference type="PANTHER" id="PTHR10334">
    <property type="entry name" value="CYSTEINE-RICH SECRETORY PROTEIN-RELATED"/>
    <property type="match status" value="1"/>
</dbReference>
<evidence type="ECO:0000313" key="3">
    <source>
        <dbReference type="Proteomes" id="UP000269721"/>
    </source>
</evidence>
<sequence>MNAFKHSGGPYGENLYSIGGTARIRFNISSAIEDWASEVRFYSPGEILNTTNFERFGHYTQMVWSSTKSVGCCAAENGFLTNVVYACEYWPPGNYIGEAAYE</sequence>
<protein>
    <submittedName>
        <fullName evidence="2">Pathogenesis-related protein 1</fullName>
    </submittedName>
</protein>
<dbReference type="PRINTS" id="PR00838">
    <property type="entry name" value="V5ALLERGEN"/>
</dbReference>
<dbReference type="EMBL" id="KZ994441">
    <property type="protein sequence ID" value="RKO92929.1"/>
    <property type="molecule type" value="Genomic_DNA"/>
</dbReference>
<dbReference type="InterPro" id="IPR014044">
    <property type="entry name" value="CAP_dom"/>
</dbReference>
<dbReference type="InterPro" id="IPR035940">
    <property type="entry name" value="CAP_sf"/>
</dbReference>
<accession>A0A4P9WJ42</accession>
<dbReference type="AlphaFoldDB" id="A0A4P9WJ42"/>
<reference evidence="3" key="1">
    <citation type="journal article" date="2018" name="Nat. Microbiol.">
        <title>Leveraging single-cell genomics to expand the fungal tree of life.</title>
        <authorList>
            <person name="Ahrendt S.R."/>
            <person name="Quandt C.A."/>
            <person name="Ciobanu D."/>
            <person name="Clum A."/>
            <person name="Salamov A."/>
            <person name="Andreopoulos B."/>
            <person name="Cheng J.F."/>
            <person name="Woyke T."/>
            <person name="Pelin A."/>
            <person name="Henrissat B."/>
            <person name="Reynolds N.K."/>
            <person name="Benny G.L."/>
            <person name="Smith M.E."/>
            <person name="James T.Y."/>
            <person name="Grigoriev I.V."/>
        </authorList>
    </citation>
    <scope>NUCLEOTIDE SEQUENCE [LARGE SCALE GENOMIC DNA]</scope>
</reference>
<dbReference type="InterPro" id="IPR002413">
    <property type="entry name" value="V5_allergen-like"/>
</dbReference>
<proteinExistence type="predicted"/>
<dbReference type="Proteomes" id="UP000269721">
    <property type="component" value="Unassembled WGS sequence"/>
</dbReference>
<gene>
    <name evidence="2" type="ORF">BDK51DRAFT_15678</name>
</gene>
<dbReference type="Gene3D" id="3.40.33.10">
    <property type="entry name" value="CAP"/>
    <property type="match status" value="1"/>
</dbReference>
<evidence type="ECO:0000313" key="2">
    <source>
        <dbReference type="EMBL" id="RKO92929.1"/>
    </source>
</evidence>
<name>A0A4P9WJ42_9FUNG</name>
<evidence type="ECO:0000259" key="1">
    <source>
        <dbReference type="SMART" id="SM00198"/>
    </source>
</evidence>
<dbReference type="InterPro" id="IPR018244">
    <property type="entry name" value="Allrgn_V5/Tpx1_CS"/>
</dbReference>
<dbReference type="GO" id="GO:0005576">
    <property type="term" value="C:extracellular region"/>
    <property type="evidence" value="ECO:0007669"/>
    <property type="project" value="InterPro"/>
</dbReference>
<dbReference type="Pfam" id="PF00188">
    <property type="entry name" value="CAP"/>
    <property type="match status" value="1"/>
</dbReference>
<feature type="domain" description="SCP" evidence="1">
    <location>
        <begin position="1"/>
        <end position="97"/>
    </location>
</feature>
<organism evidence="2 3">
    <name type="scientific">Blyttiomyces helicus</name>
    <dbReference type="NCBI Taxonomy" id="388810"/>
    <lineage>
        <taxon>Eukaryota</taxon>
        <taxon>Fungi</taxon>
        <taxon>Fungi incertae sedis</taxon>
        <taxon>Chytridiomycota</taxon>
        <taxon>Chytridiomycota incertae sedis</taxon>
        <taxon>Chytridiomycetes</taxon>
        <taxon>Chytridiomycetes incertae sedis</taxon>
        <taxon>Blyttiomyces</taxon>
    </lineage>
</organism>
<dbReference type="PROSITE" id="PS01009">
    <property type="entry name" value="CRISP_1"/>
    <property type="match status" value="1"/>
</dbReference>
<dbReference type="InterPro" id="IPR001283">
    <property type="entry name" value="CRISP-related"/>
</dbReference>
<dbReference type="OrthoDB" id="2128882at2759"/>
<dbReference type="SMART" id="SM00198">
    <property type="entry name" value="SCP"/>
    <property type="match status" value="1"/>
</dbReference>